<feature type="domain" description="PNPLA" evidence="3">
    <location>
        <begin position="24"/>
        <end position="218"/>
    </location>
</feature>
<feature type="short sequence motif" description="GXSXG" evidence="2">
    <location>
        <begin position="55"/>
        <end position="59"/>
    </location>
</feature>
<keyword evidence="5" id="KW-1185">Reference proteome</keyword>
<dbReference type="EMBL" id="JACXAH010000020">
    <property type="protein sequence ID" value="MBD1373214.1"/>
    <property type="molecule type" value="Genomic_DNA"/>
</dbReference>
<organism evidence="4 5">
    <name type="scientific">Polycladospora coralii</name>
    <dbReference type="NCBI Taxonomy" id="2771432"/>
    <lineage>
        <taxon>Bacteria</taxon>
        <taxon>Bacillati</taxon>
        <taxon>Bacillota</taxon>
        <taxon>Bacilli</taxon>
        <taxon>Bacillales</taxon>
        <taxon>Thermoactinomycetaceae</taxon>
        <taxon>Polycladospora</taxon>
    </lineage>
</organism>
<dbReference type="SUPFAM" id="SSF52151">
    <property type="entry name" value="FabD/lysophospholipase-like"/>
    <property type="match status" value="1"/>
</dbReference>
<evidence type="ECO:0000313" key="5">
    <source>
        <dbReference type="Proteomes" id="UP000661691"/>
    </source>
</evidence>
<gene>
    <name evidence="4" type="ORF">IC620_12735</name>
</gene>
<evidence type="ECO:0000313" key="4">
    <source>
        <dbReference type="EMBL" id="MBD1373214.1"/>
    </source>
</evidence>
<proteinExistence type="predicted"/>
<reference evidence="4" key="1">
    <citation type="submission" date="2020-09" db="EMBL/GenBank/DDBJ databases">
        <title>A novel bacterium of genus Hazenella, isolated from South China Sea.</title>
        <authorList>
            <person name="Huang H."/>
            <person name="Mo K."/>
            <person name="Hu Y."/>
        </authorList>
    </citation>
    <scope>NUCLEOTIDE SEQUENCE</scope>
    <source>
        <strain evidence="4">IB182357</strain>
    </source>
</reference>
<dbReference type="InterPro" id="IPR002641">
    <property type="entry name" value="PNPLA_dom"/>
</dbReference>
<dbReference type="InterPro" id="IPR016035">
    <property type="entry name" value="Acyl_Trfase/lysoPLipase"/>
</dbReference>
<dbReference type="PANTHER" id="PTHR46394">
    <property type="entry name" value="ANNEXIN"/>
    <property type="match status" value="1"/>
</dbReference>
<dbReference type="GO" id="GO:0016787">
    <property type="term" value="F:hydrolase activity"/>
    <property type="evidence" value="ECO:0007669"/>
    <property type="project" value="UniProtKB-UniRule"/>
</dbReference>
<dbReference type="InterPro" id="IPR052580">
    <property type="entry name" value="Lipid_Hydrolase"/>
</dbReference>
<dbReference type="PROSITE" id="PS51635">
    <property type="entry name" value="PNPLA"/>
    <property type="match status" value="1"/>
</dbReference>
<dbReference type="Pfam" id="PF01734">
    <property type="entry name" value="Patatin"/>
    <property type="match status" value="1"/>
</dbReference>
<dbReference type="PANTHER" id="PTHR46394:SF1">
    <property type="entry name" value="PNPLA DOMAIN-CONTAINING PROTEIN"/>
    <property type="match status" value="1"/>
</dbReference>
<keyword evidence="1 2" id="KW-0443">Lipid metabolism</keyword>
<feature type="active site" description="Proton acceptor" evidence="2">
    <location>
        <position position="205"/>
    </location>
</feature>
<protein>
    <submittedName>
        <fullName evidence="4">Patatin-like phospholipase family protein</fullName>
    </submittedName>
</protein>
<feature type="short sequence motif" description="DGA/G" evidence="2">
    <location>
        <begin position="205"/>
        <end position="207"/>
    </location>
</feature>
<evidence type="ECO:0000256" key="2">
    <source>
        <dbReference type="PROSITE-ProRule" id="PRU01161"/>
    </source>
</evidence>
<keyword evidence="2" id="KW-0442">Lipid degradation</keyword>
<comment type="caution">
    <text evidence="4">The sequence shown here is derived from an EMBL/GenBank/DDBJ whole genome shotgun (WGS) entry which is preliminary data.</text>
</comment>
<feature type="short sequence motif" description="GXGXXG" evidence="2">
    <location>
        <begin position="28"/>
        <end position="33"/>
    </location>
</feature>
<dbReference type="RefSeq" id="WP_191142374.1">
    <property type="nucleotide sequence ID" value="NZ_JACXAH010000020.1"/>
</dbReference>
<keyword evidence="2" id="KW-0378">Hydrolase</keyword>
<dbReference type="AlphaFoldDB" id="A0A926RV58"/>
<evidence type="ECO:0000256" key="1">
    <source>
        <dbReference type="ARBA" id="ARBA00023098"/>
    </source>
</evidence>
<sequence>MGCIYSIKENRDPMKGVVKIWADAVFEGGGIKGIGLVGALCVAESKGYRWKKIAGTSAGSMIAALLAAGFKADELYELLIKQNFMDFVTPHWYDKIPYLVPSTRLWFKKGMHSGHALEKWLENKLAEKGVRTFGDLEGKTELQIIASDISRSRLLVLPEDLVQYGIEPKQFSIARVVRMSSSIPFFYEPVKLMHQASKSYSYIVDGAMLSNFPVWIFDRPEPRWPTFGFRLGGGSSETVRAIRNPFSMLRSIFFTMMDAHDNRYIIGNEEIRTIQVPPLHIRLTDFDLSVEDKEKLFQSGVKAGEKFFDNWDYNIYLKVRELKQQVQVQIRAQKK</sequence>
<evidence type="ECO:0000259" key="3">
    <source>
        <dbReference type="PROSITE" id="PS51635"/>
    </source>
</evidence>
<dbReference type="Proteomes" id="UP000661691">
    <property type="component" value="Unassembled WGS sequence"/>
</dbReference>
<dbReference type="Gene3D" id="3.40.1090.10">
    <property type="entry name" value="Cytosolic phospholipase A2 catalytic domain"/>
    <property type="match status" value="2"/>
</dbReference>
<feature type="active site" description="Nucleophile" evidence="2">
    <location>
        <position position="57"/>
    </location>
</feature>
<accession>A0A926RV58</accession>
<dbReference type="GO" id="GO:0016042">
    <property type="term" value="P:lipid catabolic process"/>
    <property type="evidence" value="ECO:0007669"/>
    <property type="project" value="UniProtKB-UniRule"/>
</dbReference>
<name>A0A926RV58_9BACL</name>
<dbReference type="CDD" id="cd07207">
    <property type="entry name" value="Pat_ExoU_VipD_like"/>
    <property type="match status" value="1"/>
</dbReference>